<dbReference type="EMBL" id="JBHUMZ010000019">
    <property type="protein sequence ID" value="MFD2638786.1"/>
    <property type="molecule type" value="Genomic_DNA"/>
</dbReference>
<dbReference type="PANTHER" id="PTHR30126:SF64">
    <property type="entry name" value="HTH-TYPE TRANSCRIPTIONAL REGULATOR CITR"/>
    <property type="match status" value="1"/>
</dbReference>
<sequence>MGFTLQKTKDDQLHQHKLYDDPVVLCVPHDGFDAEVAPGLMAEHVLQDYYLLTHNHPVYWESLLSDIQTLFPRTKTMKVSQNHITKRFIVSGLGVSFLPKSTIRREVLEGRIVQVDLPELKLPIVSTYAITKYDHTLEAEFIDFVSQFQFQ</sequence>
<keyword evidence="3" id="KW-0804">Transcription</keyword>
<evidence type="ECO:0000256" key="2">
    <source>
        <dbReference type="ARBA" id="ARBA00023015"/>
    </source>
</evidence>
<dbReference type="Pfam" id="PF03466">
    <property type="entry name" value="LysR_substrate"/>
    <property type="match status" value="1"/>
</dbReference>
<dbReference type="CDD" id="cd05466">
    <property type="entry name" value="PBP2_LTTR_substrate"/>
    <property type="match status" value="1"/>
</dbReference>
<comment type="caution">
    <text evidence="5">The sequence shown here is derived from an EMBL/GenBank/DDBJ whole genome shotgun (WGS) entry which is preliminary data.</text>
</comment>
<dbReference type="RefSeq" id="WP_369404856.1">
    <property type="nucleotide sequence ID" value="NZ_JBHUMZ010000019.1"/>
</dbReference>
<dbReference type="Gene3D" id="3.40.190.290">
    <property type="match status" value="1"/>
</dbReference>
<dbReference type="InterPro" id="IPR005119">
    <property type="entry name" value="LysR_subst-bd"/>
</dbReference>
<evidence type="ECO:0000313" key="6">
    <source>
        <dbReference type="Proteomes" id="UP001597452"/>
    </source>
</evidence>
<accession>A0ABW5QAI3</accession>
<evidence type="ECO:0000313" key="5">
    <source>
        <dbReference type="EMBL" id="MFD2638786.1"/>
    </source>
</evidence>
<dbReference type="PANTHER" id="PTHR30126">
    <property type="entry name" value="HTH-TYPE TRANSCRIPTIONAL REGULATOR"/>
    <property type="match status" value="1"/>
</dbReference>
<keyword evidence="6" id="KW-1185">Reference proteome</keyword>
<reference evidence="6" key="1">
    <citation type="journal article" date="2019" name="Int. J. Syst. Evol. Microbiol.">
        <title>The Global Catalogue of Microorganisms (GCM) 10K type strain sequencing project: providing services to taxonomists for standard genome sequencing and annotation.</title>
        <authorList>
            <consortium name="The Broad Institute Genomics Platform"/>
            <consortium name="The Broad Institute Genome Sequencing Center for Infectious Disease"/>
            <person name="Wu L."/>
            <person name="Ma J."/>
        </authorList>
    </citation>
    <scope>NUCLEOTIDE SEQUENCE [LARGE SCALE GENOMIC DNA]</scope>
    <source>
        <strain evidence="6">TISTR 1571</strain>
    </source>
</reference>
<dbReference type="Proteomes" id="UP001597452">
    <property type="component" value="Unassembled WGS sequence"/>
</dbReference>
<feature type="domain" description="LysR substrate-binding" evidence="4">
    <location>
        <begin position="2"/>
        <end position="145"/>
    </location>
</feature>
<evidence type="ECO:0000256" key="1">
    <source>
        <dbReference type="ARBA" id="ARBA00009437"/>
    </source>
</evidence>
<proteinExistence type="inferred from homology"/>
<dbReference type="SUPFAM" id="SSF53850">
    <property type="entry name" value="Periplasmic binding protein-like II"/>
    <property type="match status" value="1"/>
</dbReference>
<protein>
    <submittedName>
        <fullName evidence="5">Substrate-binding domain-containing protein</fullName>
    </submittedName>
</protein>
<evidence type="ECO:0000259" key="4">
    <source>
        <dbReference type="Pfam" id="PF03466"/>
    </source>
</evidence>
<comment type="similarity">
    <text evidence="1">Belongs to the LysR transcriptional regulatory family.</text>
</comment>
<gene>
    <name evidence="5" type="ORF">ACFSW4_07920</name>
</gene>
<organism evidence="5 6">
    <name type="scientific">Piscibacillus salipiscarius</name>
    <dbReference type="NCBI Taxonomy" id="299480"/>
    <lineage>
        <taxon>Bacteria</taxon>
        <taxon>Bacillati</taxon>
        <taxon>Bacillota</taxon>
        <taxon>Bacilli</taxon>
        <taxon>Bacillales</taxon>
        <taxon>Bacillaceae</taxon>
        <taxon>Piscibacillus</taxon>
    </lineage>
</organism>
<name>A0ABW5QAI3_9BACI</name>
<keyword evidence="2" id="KW-0805">Transcription regulation</keyword>
<evidence type="ECO:0000256" key="3">
    <source>
        <dbReference type="ARBA" id="ARBA00023163"/>
    </source>
</evidence>